<dbReference type="RefSeq" id="WP_011962790.1">
    <property type="nucleotide sequence ID" value="NC_009613.3"/>
</dbReference>
<dbReference type="EMBL" id="AM398681">
    <property type="protein sequence ID" value="CAL42734.1"/>
    <property type="molecule type" value="Genomic_DNA"/>
</dbReference>
<proteinExistence type="predicted"/>
<evidence type="ECO:0000313" key="1">
    <source>
        <dbReference type="EMBL" id="CAL42734.1"/>
    </source>
</evidence>
<gene>
    <name evidence="1" type="ordered locus">FP0629</name>
</gene>
<dbReference type="Proteomes" id="UP000006394">
    <property type="component" value="Chromosome"/>
</dbReference>
<evidence type="ECO:0000313" key="2">
    <source>
        <dbReference type="Proteomes" id="UP000006394"/>
    </source>
</evidence>
<accession>A6GXB1</accession>
<organism evidence="1 2">
    <name type="scientific">Flavobacterium psychrophilum (strain ATCC 49511 / DSM 21280 / CIP 103535 / JIP02/86)</name>
    <dbReference type="NCBI Taxonomy" id="402612"/>
    <lineage>
        <taxon>Bacteria</taxon>
        <taxon>Pseudomonadati</taxon>
        <taxon>Bacteroidota</taxon>
        <taxon>Flavobacteriia</taxon>
        <taxon>Flavobacteriales</taxon>
        <taxon>Flavobacteriaceae</taxon>
        <taxon>Flavobacterium</taxon>
    </lineage>
</organism>
<dbReference type="EnsemblBacteria" id="CAL42734">
    <property type="protein sequence ID" value="CAL42734"/>
    <property type="gene ID" value="FP0629"/>
</dbReference>
<dbReference type="GeneID" id="66552692"/>
<reference evidence="1 2" key="1">
    <citation type="journal article" date="2007" name="Nat. Biotechnol.">
        <title>Complete genome sequence of the fish pathogen Flavobacterium psychrophilum.</title>
        <authorList>
            <person name="Duchaud E."/>
            <person name="Boussaha M."/>
            <person name="Loux V."/>
            <person name="Bernardet J.F."/>
            <person name="Michel C."/>
            <person name="Kerouault B."/>
            <person name="Mondot S."/>
            <person name="Nicolas P."/>
            <person name="Bossy R."/>
            <person name="Caron C."/>
            <person name="Bessieres P."/>
            <person name="Gibrat J.F."/>
            <person name="Claverol S."/>
            <person name="Dumetz F."/>
            <person name="Le Henaff M."/>
            <person name="Benmansour A."/>
        </authorList>
    </citation>
    <scope>NUCLEOTIDE SEQUENCE [LARGE SCALE GENOMIC DNA]</scope>
    <source>
        <strain evidence="2">ATCC 49511 / DSM 21280 / CIP 103535 / JIP02/86</strain>
    </source>
</reference>
<protein>
    <submittedName>
        <fullName evidence="1">Uncharacterized protein</fullName>
    </submittedName>
</protein>
<name>A6GXB1_FLAPJ</name>
<dbReference type="HOGENOM" id="CLU_3080114_0_0_10"/>
<keyword evidence="2" id="KW-1185">Reference proteome</keyword>
<dbReference type="AlphaFoldDB" id="A6GXB1"/>
<dbReference type="KEGG" id="fps:FP0629"/>
<dbReference type="PATRIC" id="fig|402612.5.peg.645"/>
<sequence>MENNLITKQQIQFNKYSKNYIVSDKERFSLNKEELNKEKTPQLKVIKNGTDN</sequence>
<dbReference type="STRING" id="402612.FP0629"/>